<dbReference type="PANTHER" id="PTHR28580">
    <property type="entry name" value="GENERAL TRANSCRIPTION FACTOR IIH SUBUNIT 5"/>
    <property type="match status" value="1"/>
</dbReference>
<evidence type="ECO:0000256" key="6">
    <source>
        <dbReference type="ARBA" id="ARBA00023163"/>
    </source>
</evidence>
<dbReference type="InterPro" id="IPR035935">
    <property type="entry name" value="TFB5-like_sf"/>
</dbReference>
<keyword evidence="8 9" id="KW-0539">Nucleus</keyword>
<dbReference type="GO" id="GO:0005675">
    <property type="term" value="C:transcription factor TFIIH holo complex"/>
    <property type="evidence" value="ECO:0007669"/>
    <property type="project" value="TreeGrafter"/>
</dbReference>
<organism evidence="10 11">
    <name type="scientific">Nadsonia fulvescens var. elongata DSM 6958</name>
    <dbReference type="NCBI Taxonomy" id="857566"/>
    <lineage>
        <taxon>Eukaryota</taxon>
        <taxon>Fungi</taxon>
        <taxon>Dikarya</taxon>
        <taxon>Ascomycota</taxon>
        <taxon>Saccharomycotina</taxon>
        <taxon>Dipodascomycetes</taxon>
        <taxon>Dipodascales</taxon>
        <taxon>Dipodascales incertae sedis</taxon>
        <taxon>Nadsonia</taxon>
    </lineage>
</organism>
<comment type="similarity">
    <text evidence="2 9">Belongs to the TFB5 family.</text>
</comment>
<evidence type="ECO:0000256" key="1">
    <source>
        <dbReference type="ARBA" id="ARBA00004123"/>
    </source>
</evidence>
<dbReference type="Proteomes" id="UP000095009">
    <property type="component" value="Unassembled WGS sequence"/>
</dbReference>
<accession>A0A1E3PHL8</accession>
<dbReference type="OrthoDB" id="354at2759"/>
<protein>
    <recommendedName>
        <fullName evidence="3 9">General transcription and DNA repair factor IIH subunit TFB5</fullName>
    </recommendedName>
</protein>
<dbReference type="SUPFAM" id="SSF142897">
    <property type="entry name" value="TFB5-like"/>
    <property type="match status" value="1"/>
</dbReference>
<dbReference type="FunFam" id="3.30.70.1220:FF:000002">
    <property type="entry name" value="RNA polymerase II transcription factor B subunit 5"/>
    <property type="match status" value="1"/>
</dbReference>
<dbReference type="InterPro" id="IPR009400">
    <property type="entry name" value="TFIIH_TTDA/Tfb5"/>
</dbReference>
<evidence type="ECO:0000256" key="8">
    <source>
        <dbReference type="ARBA" id="ARBA00023242"/>
    </source>
</evidence>
<keyword evidence="6 9" id="KW-0804">Transcription</keyword>
<reference evidence="10 11" key="1">
    <citation type="journal article" date="2016" name="Proc. Natl. Acad. Sci. U.S.A.">
        <title>Comparative genomics of biotechnologically important yeasts.</title>
        <authorList>
            <person name="Riley R."/>
            <person name="Haridas S."/>
            <person name="Wolfe K.H."/>
            <person name="Lopes M.R."/>
            <person name="Hittinger C.T."/>
            <person name="Goeker M."/>
            <person name="Salamov A.A."/>
            <person name="Wisecaver J.H."/>
            <person name="Long T.M."/>
            <person name="Calvey C.H."/>
            <person name="Aerts A.L."/>
            <person name="Barry K.W."/>
            <person name="Choi C."/>
            <person name="Clum A."/>
            <person name="Coughlan A.Y."/>
            <person name="Deshpande S."/>
            <person name="Douglass A.P."/>
            <person name="Hanson S.J."/>
            <person name="Klenk H.-P."/>
            <person name="LaButti K.M."/>
            <person name="Lapidus A."/>
            <person name="Lindquist E.A."/>
            <person name="Lipzen A.M."/>
            <person name="Meier-Kolthoff J.P."/>
            <person name="Ohm R.A."/>
            <person name="Otillar R.P."/>
            <person name="Pangilinan J.L."/>
            <person name="Peng Y."/>
            <person name="Rokas A."/>
            <person name="Rosa C.A."/>
            <person name="Scheuner C."/>
            <person name="Sibirny A.A."/>
            <person name="Slot J.C."/>
            <person name="Stielow J.B."/>
            <person name="Sun H."/>
            <person name="Kurtzman C.P."/>
            <person name="Blackwell M."/>
            <person name="Grigoriev I.V."/>
            <person name="Jeffries T.W."/>
        </authorList>
    </citation>
    <scope>NUCLEOTIDE SEQUENCE [LARGE SCALE GENOMIC DNA]</scope>
    <source>
        <strain evidence="10 11">DSM 6958</strain>
    </source>
</reference>
<comment type="subunit">
    <text evidence="9">Component of the 7-subunit TFIIH core complex.</text>
</comment>
<proteinExistence type="inferred from homology"/>
<dbReference type="GO" id="GO:0006294">
    <property type="term" value="P:nucleotide-excision repair, preincision complex assembly"/>
    <property type="evidence" value="ECO:0007669"/>
    <property type="project" value="TreeGrafter"/>
</dbReference>
<evidence type="ECO:0000256" key="3">
    <source>
        <dbReference type="ARBA" id="ARBA00021274"/>
    </source>
</evidence>
<evidence type="ECO:0000313" key="11">
    <source>
        <dbReference type="Proteomes" id="UP000095009"/>
    </source>
</evidence>
<keyword evidence="4 9" id="KW-0227">DNA damage</keyword>
<gene>
    <name evidence="10" type="ORF">NADFUDRAFT_51511</name>
</gene>
<dbReference type="Gene3D" id="3.30.70.1220">
    <property type="entry name" value="TFB5-like"/>
    <property type="match status" value="1"/>
</dbReference>
<evidence type="ECO:0000256" key="2">
    <source>
        <dbReference type="ARBA" id="ARBA00007470"/>
    </source>
</evidence>
<keyword evidence="7 9" id="KW-0234">DNA repair</keyword>
<sequence length="70" mass="7955">MPRAIRGVLIECDPSIRALILNIDSKTHDIIIEELDDTHLMIDESKVDYVKVQLNKLLAENTFQHADGEP</sequence>
<dbReference type="GO" id="GO:0000439">
    <property type="term" value="C:transcription factor TFIIH core complex"/>
    <property type="evidence" value="ECO:0007669"/>
    <property type="project" value="UniProtKB-UniRule"/>
</dbReference>
<comment type="function">
    <text evidence="9">In NER, TFIIH acts by opening DNA around the lesion to allow the excision of the damaged oligonucleotide and its replacement by a new DNA fragment. In transcription, TFIIH has an essential role in transcription initiation. When the pre-initiation complex (PIC) has been established, TFIIH is required for promoter opening and promoter escape.</text>
</comment>
<comment type="subcellular location">
    <subcellularLocation>
        <location evidence="1 9">Nucleus</location>
    </subcellularLocation>
</comment>
<dbReference type="Pfam" id="PF06331">
    <property type="entry name" value="Tfb5"/>
    <property type="match status" value="1"/>
</dbReference>
<evidence type="ECO:0000256" key="9">
    <source>
        <dbReference type="RuleBase" id="RU368032"/>
    </source>
</evidence>
<dbReference type="AlphaFoldDB" id="A0A1E3PHL8"/>
<dbReference type="SMART" id="SM01395">
    <property type="entry name" value="Tbf5"/>
    <property type="match status" value="1"/>
</dbReference>
<dbReference type="PANTHER" id="PTHR28580:SF1">
    <property type="entry name" value="GENERAL TRANSCRIPTION FACTOR IIH SUBUNIT 5"/>
    <property type="match status" value="1"/>
</dbReference>
<keyword evidence="11" id="KW-1185">Reference proteome</keyword>
<evidence type="ECO:0000256" key="7">
    <source>
        <dbReference type="ARBA" id="ARBA00023204"/>
    </source>
</evidence>
<evidence type="ECO:0000256" key="5">
    <source>
        <dbReference type="ARBA" id="ARBA00023015"/>
    </source>
</evidence>
<dbReference type="STRING" id="857566.A0A1E3PHL8"/>
<dbReference type="EMBL" id="KV454410">
    <property type="protein sequence ID" value="ODQ64913.1"/>
    <property type="molecule type" value="Genomic_DNA"/>
</dbReference>
<evidence type="ECO:0000256" key="4">
    <source>
        <dbReference type="ARBA" id="ARBA00022763"/>
    </source>
</evidence>
<dbReference type="GO" id="GO:0006367">
    <property type="term" value="P:transcription initiation at RNA polymerase II promoter"/>
    <property type="evidence" value="ECO:0007669"/>
    <property type="project" value="UniProtKB-UniRule"/>
</dbReference>
<keyword evidence="5 9" id="KW-0805">Transcription regulation</keyword>
<name>A0A1E3PHL8_9ASCO</name>
<evidence type="ECO:0000313" key="10">
    <source>
        <dbReference type="EMBL" id="ODQ64913.1"/>
    </source>
</evidence>